<reference evidence="2 3" key="1">
    <citation type="submission" date="2018-07" db="EMBL/GenBank/DDBJ databases">
        <title>Freshwater and sediment microbial communities from various areas in North America, analyzing microbe dynamics in response to fracking.</title>
        <authorList>
            <person name="Lamendella R."/>
        </authorList>
    </citation>
    <scope>NUCLEOTIDE SEQUENCE [LARGE SCALE GENOMIC DNA]</scope>
    <source>
        <strain evidence="2 3">160A</strain>
    </source>
</reference>
<gene>
    <name evidence="2" type="ORF">DFO77_11896</name>
</gene>
<dbReference type="GO" id="GO:0003677">
    <property type="term" value="F:DNA binding"/>
    <property type="evidence" value="ECO:0007669"/>
    <property type="project" value="InterPro"/>
</dbReference>
<dbReference type="EMBL" id="QPIZ01000018">
    <property type="protein sequence ID" value="RCW31379.1"/>
    <property type="molecule type" value="Genomic_DNA"/>
</dbReference>
<dbReference type="AlphaFoldDB" id="A0A368URF2"/>
<dbReference type="Pfam" id="PF12728">
    <property type="entry name" value="HTH_17"/>
    <property type="match status" value="1"/>
</dbReference>
<organism evidence="2 3">
    <name type="scientific">Marinilabilia salmonicolor</name>
    <dbReference type="NCBI Taxonomy" id="989"/>
    <lineage>
        <taxon>Bacteria</taxon>
        <taxon>Pseudomonadati</taxon>
        <taxon>Bacteroidota</taxon>
        <taxon>Bacteroidia</taxon>
        <taxon>Marinilabiliales</taxon>
        <taxon>Marinilabiliaceae</taxon>
        <taxon>Marinilabilia</taxon>
    </lineage>
</organism>
<sequence length="108" mass="12254">MNVEQILNSPDAPKISLVVGTKDLGQFAQRIADRTAESILKGYESKEPEQETEKLLTADEVCQRLNISRQTLYKWGKKGWINPVKLGYAVRWRETDVKAIQKGGVNHE</sequence>
<dbReference type="SUPFAM" id="SSF46955">
    <property type="entry name" value="Putative DNA-binding domain"/>
    <property type="match status" value="1"/>
</dbReference>
<feature type="domain" description="Helix-turn-helix" evidence="1">
    <location>
        <begin position="55"/>
        <end position="99"/>
    </location>
</feature>
<comment type="caution">
    <text evidence="2">The sequence shown here is derived from an EMBL/GenBank/DDBJ whole genome shotgun (WGS) entry which is preliminary data.</text>
</comment>
<dbReference type="InterPro" id="IPR010093">
    <property type="entry name" value="SinI_DNA-bd"/>
</dbReference>
<evidence type="ECO:0000313" key="3">
    <source>
        <dbReference type="Proteomes" id="UP000252733"/>
    </source>
</evidence>
<evidence type="ECO:0000259" key="1">
    <source>
        <dbReference type="Pfam" id="PF12728"/>
    </source>
</evidence>
<dbReference type="InterPro" id="IPR041657">
    <property type="entry name" value="HTH_17"/>
</dbReference>
<proteinExistence type="predicted"/>
<dbReference type="NCBIfam" id="TIGR01764">
    <property type="entry name" value="excise"/>
    <property type="match status" value="1"/>
</dbReference>
<accession>A0A368URF2</accession>
<protein>
    <submittedName>
        <fullName evidence="2">Excisionase family DNA binding protein</fullName>
    </submittedName>
</protein>
<keyword evidence="3" id="KW-1185">Reference proteome</keyword>
<evidence type="ECO:0000313" key="2">
    <source>
        <dbReference type="EMBL" id="RCW31379.1"/>
    </source>
</evidence>
<dbReference type="Proteomes" id="UP000252733">
    <property type="component" value="Unassembled WGS sequence"/>
</dbReference>
<name>A0A368URF2_9BACT</name>
<dbReference type="InterPro" id="IPR009061">
    <property type="entry name" value="DNA-bd_dom_put_sf"/>
</dbReference>
<dbReference type="RefSeq" id="WP_114437491.1">
    <property type="nucleotide sequence ID" value="NZ_QPIZ01000018.1"/>
</dbReference>